<evidence type="ECO:0000256" key="4">
    <source>
        <dbReference type="ARBA" id="ARBA00022840"/>
    </source>
</evidence>
<keyword evidence="4 6" id="KW-0067">ATP-binding</keyword>
<organism evidence="6 7">
    <name type="scientific">Enhygromyxa salina</name>
    <dbReference type="NCBI Taxonomy" id="215803"/>
    <lineage>
        <taxon>Bacteria</taxon>
        <taxon>Pseudomonadati</taxon>
        <taxon>Myxococcota</taxon>
        <taxon>Polyangia</taxon>
        <taxon>Nannocystales</taxon>
        <taxon>Nannocystaceae</taxon>
        <taxon>Enhygromyxa</taxon>
    </lineage>
</organism>
<feature type="domain" description="ABC transporter" evidence="5">
    <location>
        <begin position="9"/>
        <end position="240"/>
    </location>
</feature>
<dbReference type="GO" id="GO:0005524">
    <property type="term" value="F:ATP binding"/>
    <property type="evidence" value="ECO:0007669"/>
    <property type="project" value="UniProtKB-KW"/>
</dbReference>
<dbReference type="EC" id="3.6.3.-" evidence="6"/>
<name>A0A2S9YLW8_9BACT</name>
<dbReference type="GO" id="GO:0016887">
    <property type="term" value="F:ATP hydrolysis activity"/>
    <property type="evidence" value="ECO:0007669"/>
    <property type="project" value="InterPro"/>
</dbReference>
<dbReference type="PANTHER" id="PTHR43335">
    <property type="entry name" value="ABC TRANSPORTER, ATP-BINDING PROTEIN"/>
    <property type="match status" value="1"/>
</dbReference>
<reference evidence="6 7" key="1">
    <citation type="submission" date="2018-03" db="EMBL/GenBank/DDBJ databases">
        <title>Draft Genome Sequences of the Obligatory Marine Myxobacteria Enhygromyxa salina SWB007.</title>
        <authorList>
            <person name="Poehlein A."/>
            <person name="Moghaddam J.A."/>
            <person name="Harms H."/>
            <person name="Alanjari M."/>
            <person name="Koenig G.M."/>
            <person name="Daniel R."/>
            <person name="Schaeberle T.F."/>
        </authorList>
    </citation>
    <scope>NUCLEOTIDE SEQUENCE [LARGE SCALE GENOMIC DNA]</scope>
    <source>
        <strain evidence="6 7">SWB007</strain>
    </source>
</reference>
<dbReference type="Pfam" id="PF00005">
    <property type="entry name" value="ABC_tran"/>
    <property type="match status" value="1"/>
</dbReference>
<dbReference type="AlphaFoldDB" id="A0A2S9YLW8"/>
<dbReference type="OrthoDB" id="9795548at2"/>
<evidence type="ECO:0000256" key="3">
    <source>
        <dbReference type="ARBA" id="ARBA00022741"/>
    </source>
</evidence>
<accession>A0A2S9YLW8</accession>
<comment type="caution">
    <text evidence="6">The sequence shown here is derived from an EMBL/GenBank/DDBJ whole genome shotgun (WGS) entry which is preliminary data.</text>
</comment>
<dbReference type="InterPro" id="IPR027417">
    <property type="entry name" value="P-loop_NTPase"/>
</dbReference>
<dbReference type="InterPro" id="IPR017871">
    <property type="entry name" value="ABC_transporter-like_CS"/>
</dbReference>
<proteinExistence type="inferred from homology"/>
<evidence type="ECO:0000313" key="7">
    <source>
        <dbReference type="Proteomes" id="UP000238823"/>
    </source>
</evidence>
<dbReference type="SUPFAM" id="SSF52540">
    <property type="entry name" value="P-loop containing nucleoside triphosphate hydrolases"/>
    <property type="match status" value="1"/>
</dbReference>
<dbReference type="Gene3D" id="3.40.50.300">
    <property type="entry name" value="P-loop containing nucleotide triphosphate hydrolases"/>
    <property type="match status" value="1"/>
</dbReference>
<comment type="similarity">
    <text evidence="1">Belongs to the ABC transporter superfamily.</text>
</comment>
<dbReference type="CDD" id="cd03230">
    <property type="entry name" value="ABC_DR_subfamily_A"/>
    <property type="match status" value="1"/>
</dbReference>
<dbReference type="SMART" id="SM00382">
    <property type="entry name" value="AAA"/>
    <property type="match status" value="1"/>
</dbReference>
<evidence type="ECO:0000256" key="2">
    <source>
        <dbReference type="ARBA" id="ARBA00022448"/>
    </source>
</evidence>
<dbReference type="PROSITE" id="PS00211">
    <property type="entry name" value="ABC_TRANSPORTER_1"/>
    <property type="match status" value="1"/>
</dbReference>
<keyword evidence="3" id="KW-0547">Nucleotide-binding</keyword>
<keyword evidence="6" id="KW-0378">Hydrolase</keyword>
<sequence>MPSLGGVRVELENVGKTYDGDSWAVRDLKLDIQSGEIFGLIGPNGAGKSTTLRMMATVMTPTEGQVRLDGHDSSADPLAARRRIGFLGDGNPLYKDMTPADYLRMFGQCFRMGRAELEAAIDETLTTFDLSAKRDTVCGDLSKGMRQRVLIARCLLHKPNLLILDEPADGLDPRGRSDLRRTLDRVRDSGVTIVISSHILRELDDLCDQVAIIQSGRLVVAGNVDKIIDSHEVSRFVYELRTIEGHERALEVLASQRVLIEHTGESEGQKLIRMQVQGDEALMASILAELITAGVKVVTCSRLRSRLEDVYDRISADQVN</sequence>
<dbReference type="EMBL" id="PVNL01000086">
    <property type="protein sequence ID" value="PRQ06042.1"/>
    <property type="molecule type" value="Genomic_DNA"/>
</dbReference>
<evidence type="ECO:0000313" key="6">
    <source>
        <dbReference type="EMBL" id="PRQ06042.1"/>
    </source>
</evidence>
<evidence type="ECO:0000256" key="1">
    <source>
        <dbReference type="ARBA" id="ARBA00005417"/>
    </source>
</evidence>
<dbReference type="Proteomes" id="UP000238823">
    <property type="component" value="Unassembled WGS sequence"/>
</dbReference>
<evidence type="ECO:0000259" key="5">
    <source>
        <dbReference type="PROSITE" id="PS50893"/>
    </source>
</evidence>
<protein>
    <submittedName>
        <fullName evidence="6">Daunorubicin/doxorubicin resistance ATP-binding protein DrrA</fullName>
        <ecNumber evidence="6">3.6.3.-</ecNumber>
    </submittedName>
</protein>
<gene>
    <name evidence="6" type="primary">drrA_2</name>
    <name evidence="6" type="ORF">ENSA7_43040</name>
</gene>
<dbReference type="PROSITE" id="PS50893">
    <property type="entry name" value="ABC_TRANSPORTER_2"/>
    <property type="match status" value="1"/>
</dbReference>
<keyword evidence="2" id="KW-0813">Transport</keyword>
<dbReference type="PANTHER" id="PTHR43335:SF3">
    <property type="entry name" value="ABC TRANSPORTER"/>
    <property type="match status" value="1"/>
</dbReference>
<dbReference type="InterPro" id="IPR003593">
    <property type="entry name" value="AAA+_ATPase"/>
</dbReference>
<dbReference type="InterPro" id="IPR003439">
    <property type="entry name" value="ABC_transporter-like_ATP-bd"/>
</dbReference>